<dbReference type="AlphaFoldDB" id="A0A9D4H371"/>
<protein>
    <submittedName>
        <fullName evidence="1">Uncharacterized protein</fullName>
    </submittedName>
</protein>
<reference evidence="1" key="2">
    <citation type="submission" date="2020-11" db="EMBL/GenBank/DDBJ databases">
        <authorList>
            <person name="McCartney M.A."/>
            <person name="Auch B."/>
            <person name="Kono T."/>
            <person name="Mallez S."/>
            <person name="Becker A."/>
            <person name="Gohl D.M."/>
            <person name="Silverstein K.A.T."/>
            <person name="Koren S."/>
            <person name="Bechman K.B."/>
            <person name="Herman A."/>
            <person name="Abrahante J.E."/>
            <person name="Garbe J."/>
        </authorList>
    </citation>
    <scope>NUCLEOTIDE SEQUENCE</scope>
    <source>
        <strain evidence="1">Duluth1</strain>
        <tissue evidence="1">Whole animal</tissue>
    </source>
</reference>
<accession>A0A9D4H371</accession>
<sequence>MALVQAQFGLITCDAMATRDISTNVNTTLGELTTVLIPKMWESRAFRHQKVCVW</sequence>
<keyword evidence="2" id="KW-1185">Reference proteome</keyword>
<reference evidence="1" key="1">
    <citation type="journal article" date="2019" name="bioRxiv">
        <title>The Genome of the Zebra Mussel, Dreissena polymorpha: A Resource for Invasive Species Research.</title>
        <authorList>
            <person name="McCartney M.A."/>
            <person name="Auch B."/>
            <person name="Kono T."/>
            <person name="Mallez S."/>
            <person name="Zhang Y."/>
            <person name="Obille A."/>
            <person name="Becker A."/>
            <person name="Abrahante J.E."/>
            <person name="Garbe J."/>
            <person name="Badalamenti J.P."/>
            <person name="Herman A."/>
            <person name="Mangelson H."/>
            <person name="Liachko I."/>
            <person name="Sullivan S."/>
            <person name="Sone E.D."/>
            <person name="Koren S."/>
            <person name="Silverstein K.A.T."/>
            <person name="Beckman K.B."/>
            <person name="Gohl D.M."/>
        </authorList>
    </citation>
    <scope>NUCLEOTIDE SEQUENCE</scope>
    <source>
        <strain evidence="1">Duluth1</strain>
        <tissue evidence="1">Whole animal</tissue>
    </source>
</reference>
<gene>
    <name evidence="1" type="ORF">DPMN_126359</name>
</gene>
<dbReference type="Proteomes" id="UP000828390">
    <property type="component" value="Unassembled WGS sequence"/>
</dbReference>
<dbReference type="EMBL" id="JAIWYP010000005">
    <property type="protein sequence ID" value="KAH3824522.1"/>
    <property type="molecule type" value="Genomic_DNA"/>
</dbReference>
<organism evidence="1 2">
    <name type="scientific">Dreissena polymorpha</name>
    <name type="common">Zebra mussel</name>
    <name type="synonym">Mytilus polymorpha</name>
    <dbReference type="NCBI Taxonomy" id="45954"/>
    <lineage>
        <taxon>Eukaryota</taxon>
        <taxon>Metazoa</taxon>
        <taxon>Spiralia</taxon>
        <taxon>Lophotrochozoa</taxon>
        <taxon>Mollusca</taxon>
        <taxon>Bivalvia</taxon>
        <taxon>Autobranchia</taxon>
        <taxon>Heteroconchia</taxon>
        <taxon>Euheterodonta</taxon>
        <taxon>Imparidentia</taxon>
        <taxon>Neoheterodontei</taxon>
        <taxon>Myida</taxon>
        <taxon>Dreissenoidea</taxon>
        <taxon>Dreissenidae</taxon>
        <taxon>Dreissena</taxon>
    </lineage>
</organism>
<name>A0A9D4H371_DREPO</name>
<proteinExistence type="predicted"/>
<evidence type="ECO:0000313" key="1">
    <source>
        <dbReference type="EMBL" id="KAH3824522.1"/>
    </source>
</evidence>
<comment type="caution">
    <text evidence="1">The sequence shown here is derived from an EMBL/GenBank/DDBJ whole genome shotgun (WGS) entry which is preliminary data.</text>
</comment>
<evidence type="ECO:0000313" key="2">
    <source>
        <dbReference type="Proteomes" id="UP000828390"/>
    </source>
</evidence>